<dbReference type="RefSeq" id="NP_943696.1">
    <property type="nucleotide sequence ID" value="NC_005255.1"/>
</dbReference>
<dbReference type="Pfam" id="PF16327">
    <property type="entry name" value="CcmF_C"/>
    <property type="match status" value="2"/>
</dbReference>
<feature type="transmembrane region" description="Helical" evidence="5">
    <location>
        <begin position="157"/>
        <end position="178"/>
    </location>
</feature>
<organism evidence="8">
    <name type="scientific">Chara vulgaris</name>
    <name type="common">Common stonewort</name>
    <dbReference type="NCBI Taxonomy" id="55564"/>
    <lineage>
        <taxon>Eukaryota</taxon>
        <taxon>Viridiplantae</taxon>
        <taxon>Streptophyta</taxon>
        <taxon>Charophyceae</taxon>
        <taxon>Charales</taxon>
        <taxon>Characeae</taxon>
        <taxon>Chara</taxon>
    </lineage>
</organism>
<feature type="transmembrane region" description="Helical" evidence="5">
    <location>
        <begin position="399"/>
        <end position="418"/>
    </location>
</feature>
<reference evidence="9" key="2">
    <citation type="journal article" date="2017" name="Genes (Basel)">
        <title>Deep Transcriptome Sequencing of Two Green Algae, Chara vulgaris and Chlamydomonas reinhardtii, Provides No Evidence of Organellar RNA Editing.</title>
        <authorList>
            <person name="Cahoon AB"/>
            <person name="Nauss JA"/>
            <person name="Stanley CD"/>
            <person name="Qureshi A."/>
        </authorList>
    </citation>
    <scope>NUCLEOTIDE SEQUENCE</scope>
</reference>
<feature type="transmembrane region" description="Helical" evidence="5">
    <location>
        <begin position="292"/>
        <end position="313"/>
    </location>
</feature>
<dbReference type="PANTHER" id="PTHR43653">
    <property type="entry name" value="CYTOCHROME C ASSEMBLY PROTEIN-RELATED"/>
    <property type="match status" value="1"/>
</dbReference>
<feature type="domain" description="Cytochrome c assembly protein" evidence="6">
    <location>
        <begin position="75"/>
        <end position="312"/>
    </location>
</feature>
<dbReference type="PRINTS" id="PR01410">
    <property type="entry name" value="CCBIOGENESIS"/>
</dbReference>
<feature type="transmembrane region" description="Helical" evidence="5">
    <location>
        <begin position="28"/>
        <end position="50"/>
    </location>
</feature>
<reference evidence="8" key="1">
    <citation type="journal article" date="2003" name="Plant Cell">
        <title>The mitochondrial genome of Chara vulgaris: insights into the mitochondrial DNA architecture of the last common ancestor of green algae and land plants.</title>
        <authorList>
            <person name="Turmel M."/>
            <person name="Otis C."/>
            <person name="Lemieux C."/>
        </authorList>
    </citation>
    <scope>NUCLEOTIDE SEQUENCE</scope>
</reference>
<dbReference type="GO" id="GO:0005739">
    <property type="term" value="C:mitochondrion"/>
    <property type="evidence" value="ECO:0007669"/>
    <property type="project" value="UniProtKB-SubCell"/>
</dbReference>
<evidence type="ECO:0000256" key="2">
    <source>
        <dbReference type="ARBA" id="ARBA00009186"/>
    </source>
</evidence>
<feature type="transmembrane region" description="Helical" evidence="5">
    <location>
        <begin position="6"/>
        <end position="21"/>
    </location>
</feature>
<feature type="transmembrane region" description="Helical" evidence="5">
    <location>
        <begin position="118"/>
        <end position="137"/>
    </location>
</feature>
<dbReference type="GO" id="GO:0020037">
    <property type="term" value="F:heme binding"/>
    <property type="evidence" value="ECO:0007669"/>
    <property type="project" value="InterPro"/>
</dbReference>
<geneLocation type="mitochondrion" evidence="8"/>
<sequence>MYVEIGHYFFILSIFVALAYKKKNLSFFFSLYFLVLTICFFSFLFCYVSSDFSIYSVFTNSNNQLPLFYKVSGTWSNHEGSLLLWCWILSLYGFFFCFRTRNEVALTGAPLMIHKWIALFFSVFLCLTSNPFLRISFLSTDSGKEFNPVLQDPVLAIHPPCIYAGYVASTIGFCLCVSGTQQKKHTAREINESGKLKDHCGKRKAVILRSVLRTITRPLGSAYWKLIRIWILTCWCFLTVGILLGSWWAYHELGWGGWWFWDPVENASLMPWVLATACIHSVISFRLNSWTFFLNIVTFLFSLLGTFFVRSGLLASVHSFATDSQRGIFLLSFFFMASLSLLKKNRTTGAYDHLSEIEQILKLQLTLLCIICLVVLCGTAAPVLFHLLAQREVSTGAPFFNGTIIPIFICLLLVLVYIHYRSAQQAHSNHSVFLCVLFIIHVIFIKLIADLSYLESFCCALCFSLFFSFFLFKPSAPMNMILSHGGVCILITGVILSNTKKIQITQIMHFGFEQNIGNGRLCCLRSIDQLHGPTFQSICGNIACVSNHDTKAAIAAHHYFEKVISCVQSTDLASDLTRSVDSFVMFPEKRFCFSNPETSTTKVAIHTNFFTDLYALIGTGSFETGWYTTIMKLPFIFCIWIGFVLASFGGFRSLIRQLSKQKLNWN</sequence>
<dbReference type="GO" id="GO:0016020">
    <property type="term" value="C:membrane"/>
    <property type="evidence" value="ECO:0007669"/>
    <property type="project" value="InterPro"/>
</dbReference>
<dbReference type="AlphaFoldDB" id="Q7YAK2"/>
<feature type="transmembrane region" description="Helical" evidence="5">
    <location>
        <begin position="479"/>
        <end position="496"/>
    </location>
</feature>
<evidence type="ECO:0000313" key="9">
    <source>
        <dbReference type="EMBL" id="WAK98796.1"/>
    </source>
</evidence>
<dbReference type="InterPro" id="IPR032523">
    <property type="entry name" value="CcmF_C"/>
</dbReference>
<feature type="transmembrane region" description="Helical" evidence="5">
    <location>
        <begin position="269"/>
        <end position="285"/>
    </location>
</feature>
<feature type="domain" description="Cytochrome c-type biogenesis protein CcmF C-terminal" evidence="7">
    <location>
        <begin position="583"/>
        <end position="655"/>
    </location>
</feature>
<keyword evidence="8" id="KW-0456">Lyase</keyword>
<dbReference type="GO" id="GO:0017004">
    <property type="term" value="P:cytochrome complex assembly"/>
    <property type="evidence" value="ECO:0007669"/>
    <property type="project" value="UniProtKB-KW"/>
</dbReference>
<feature type="transmembrane region" description="Helical" evidence="5">
    <location>
        <begin position="633"/>
        <end position="655"/>
    </location>
</feature>
<reference evidence="9" key="3">
    <citation type="journal article" date="2021" name="Plants (Basel)">
        <title>Mitochondrial mRNA Processing in the Chlorophyte Alga Pediastrum duplex and Streptophyte Alga Chara vulgaris Reveals an Evolutionary Branch in Mitochondrial mRNA Processing.</title>
        <authorList>
            <person name="Proulex GCR"/>
            <person name="Meade MJ"/>
            <person name="Manoylov KM"/>
            <person name="Cahoon AB."/>
        </authorList>
    </citation>
    <scope>NUCLEOTIDE SEQUENCE</scope>
</reference>
<feature type="domain" description="Cytochrome c-type biogenesis protein CcmF C-terminal" evidence="7">
    <location>
        <begin position="348"/>
        <end position="556"/>
    </location>
</feature>
<dbReference type="InterPro" id="IPR003567">
    <property type="entry name" value="Cyt_c_biogenesis"/>
</dbReference>
<keyword evidence="3" id="KW-0201">Cytochrome c-type biogenesis</keyword>
<comment type="subcellular location">
    <subcellularLocation>
        <location evidence="1">Mitochondrion</location>
    </subcellularLocation>
</comment>
<dbReference type="GO" id="GO:0016829">
    <property type="term" value="F:lyase activity"/>
    <property type="evidence" value="ECO:0007669"/>
    <property type="project" value="UniProtKB-KW"/>
</dbReference>
<evidence type="ECO:0000259" key="7">
    <source>
        <dbReference type="Pfam" id="PF16327"/>
    </source>
</evidence>
<dbReference type="PRINTS" id="PR01412">
    <property type="entry name" value="CCBSBIOGNSIS"/>
</dbReference>
<gene>
    <name evidence="8" type="primary">yejR</name>
</gene>
<dbReference type="InterPro" id="IPR003569">
    <property type="entry name" value="Cyt_c_biogenesis_plant"/>
</dbReference>
<reference evidence="9" key="4">
    <citation type="submission" date="2022-05" db="EMBL/GenBank/DDBJ databases">
        <authorList>
            <person name="Cahoon A.B."/>
        </authorList>
    </citation>
    <scope>NUCLEOTIDE SEQUENCE</scope>
</reference>
<evidence type="ECO:0000256" key="4">
    <source>
        <dbReference type="ARBA" id="ARBA00023128"/>
    </source>
</evidence>
<keyword evidence="5" id="KW-0812">Transmembrane</keyword>
<dbReference type="Pfam" id="PF01578">
    <property type="entry name" value="Cytochrom_C_asm"/>
    <property type="match status" value="1"/>
</dbReference>
<feature type="transmembrane region" description="Helical" evidence="5">
    <location>
        <begin position="363"/>
        <end position="387"/>
    </location>
</feature>
<feature type="transmembrane region" description="Helical" evidence="5">
    <location>
        <begin position="430"/>
        <end position="448"/>
    </location>
</feature>
<accession>Q7YAK2</accession>
<dbReference type="PANTHER" id="PTHR43653:SF1">
    <property type="entry name" value="CYTOCHROME C-TYPE BIOGENESIS PROTEIN CCMF"/>
    <property type="match status" value="1"/>
</dbReference>
<evidence type="ECO:0000256" key="5">
    <source>
        <dbReference type="SAM" id="Phobius"/>
    </source>
</evidence>
<keyword evidence="4 8" id="KW-0496">Mitochondrion</keyword>
<dbReference type="GO" id="GO:0015232">
    <property type="term" value="F:heme transmembrane transporter activity"/>
    <property type="evidence" value="ECO:0007669"/>
    <property type="project" value="InterPro"/>
</dbReference>
<dbReference type="EMBL" id="ON406421">
    <property type="protein sequence ID" value="WAK98796.1"/>
    <property type="molecule type" value="Genomic_DNA"/>
</dbReference>
<protein>
    <submittedName>
        <fullName evidence="8">Haem lyase</fullName>
    </submittedName>
    <submittedName>
        <fullName evidence="9">Heme lyase</fullName>
    </submittedName>
</protein>
<evidence type="ECO:0000256" key="1">
    <source>
        <dbReference type="ARBA" id="ARBA00004173"/>
    </source>
</evidence>
<evidence type="ECO:0000259" key="6">
    <source>
        <dbReference type="Pfam" id="PF01578"/>
    </source>
</evidence>
<keyword evidence="5" id="KW-0472">Membrane</keyword>
<feature type="transmembrane region" description="Helical" evidence="5">
    <location>
        <begin position="325"/>
        <end position="342"/>
    </location>
</feature>
<dbReference type="GeneID" id="2657024"/>
<comment type="similarity">
    <text evidence="2">Belongs to the CcmF/CycK/Ccl1/NrfE/CcsA family.</text>
</comment>
<evidence type="ECO:0000256" key="3">
    <source>
        <dbReference type="ARBA" id="ARBA00022748"/>
    </source>
</evidence>
<dbReference type="EMBL" id="AY267353">
    <property type="protein sequence ID" value="AAP92204.1"/>
    <property type="molecule type" value="Genomic_DNA"/>
</dbReference>
<evidence type="ECO:0000313" key="8">
    <source>
        <dbReference type="EMBL" id="AAP92204.1"/>
    </source>
</evidence>
<dbReference type="InterPro" id="IPR002541">
    <property type="entry name" value="Cyt_c_assembly"/>
</dbReference>
<keyword evidence="5" id="KW-1133">Transmembrane helix</keyword>
<feature type="transmembrane region" description="Helical" evidence="5">
    <location>
        <begin position="82"/>
        <end position="98"/>
    </location>
</feature>
<name>Q7YAK2_CHAVU</name>
<feature type="transmembrane region" description="Helical" evidence="5">
    <location>
        <begin position="227"/>
        <end position="249"/>
    </location>
</feature>
<proteinExistence type="inferred from homology"/>